<protein>
    <recommendedName>
        <fullName evidence="4">LysM domain-containing protein</fullName>
    </recommendedName>
</protein>
<dbReference type="InterPro" id="IPR029226">
    <property type="entry name" value="Ecp2-like"/>
</dbReference>
<reference evidence="5 6" key="1">
    <citation type="submission" date="2018-06" db="EMBL/GenBank/DDBJ databases">
        <title>Complete Genomes of Monosporascus.</title>
        <authorList>
            <person name="Robinson A.J."/>
            <person name="Natvig D.O."/>
        </authorList>
    </citation>
    <scope>NUCLEOTIDE SEQUENCE [LARGE SCALE GENOMIC DNA]</scope>
    <source>
        <strain evidence="5 6">CBS 609.92</strain>
    </source>
</reference>
<keyword evidence="3" id="KW-0812">Transmembrane</keyword>
<sequence length="1155" mass="126017">MCGEVAQSEKHGLLKTHPPRLAFHGVLPILAVFLADLMAPYRILLCLGACWRPALPLGQKRGSQEKGRQQTIFYDFSLYDPVGNPDTNHRIQACSSFNPDFDNIPSESVAAKLVESASSVDVEFELGWWHKGFSLAKAAIRSLIEQIRKYIDYGHGTSDRPFILYSRPLALRTFQDNFDTLDVTTPSLAIQLYGSNYDSTQIFGVAVTSNATFAPIQNTIKSWVNTTCLSFLGSKNFPGKATFTTPLLNGTLTNSTVRARHNTHAKSFDTHAKVFDTRTKFLQARGDCRTMQVASGKSYTELTAKYGSSGANFTKYNPGIYGSLKPKQHMYCSSGSLPDFRPKPNPDGSYFSYKVQNDDNCANLGAEYGLTNEDIEGFNKNMWGWSGCKLLFAETIMCLSTGKPPFPGPIANAVCGPQKPGSKPPTDCSNIADLNPCPLNACCNIWGQYGVTKDFCVNTNTGPPGTAGPGTYGCISNCGVDVIKGPGTGAIKLAYFQNYGMNRKCLYQDALAIRYLYGPNYLAFLAVLKNLLPGKTVAIAAPRIVLDAHNQYFQEGCDTGNCLRSQVNLTKTRQALAMITKAGVPGNKTVVGVTGYGRSAGYIADAKINEIMRGGSGAKRQSRVATHFLDPGNNSDILVYDNNQWVKYITENTKRICLTLYANLGMAGITDWASNLQEFHNPPKPAKDWAFFIALAASKNNPKKDTTTIGNWGTFTCTADVIENPGNHPNHMNFINHRPLPRTDIVREGADGEKSGPAAQFILNSLIKIHIIHHTYWDALRGMMGTFAPRVDDMEDTGVLKQLPAFANPVTYGNAKDTTLNLIGQTTMLAKDILKKSCARLMDSAGTKQIIQLPRPGYLRLNKYHGTRLGKLFDGTQESIKSNVLKSFFGFSIPTLWRRSKAYAFAIDSGANCDGRPLGKYLDDSTTDKTGVCYQGKCYYLVHPDGEARPCKCERMSNLGPCQTVCRNNKFSVPVGLGDLGRFSGVTKEDLVIGSVRTWLQNGKINGGGVTDPINNGAARADLLNMDITTPGLVRLPVCSPDRAFQSWETATEGGSDNHPCDIPPVKDRCGPSTFEDRTSDASPSVSDCLQIIRNIEGDALLAGVGKCDGNIQTNENRTMRRMASPRGPLPVSRTLGSVPFVSSVPRGKGHTFFC</sequence>
<name>A0ABY0GUQ1_9PEZI</name>
<accession>A0ABY0GUQ1</accession>
<evidence type="ECO:0000259" key="4">
    <source>
        <dbReference type="PROSITE" id="PS51782"/>
    </source>
</evidence>
<dbReference type="Gene3D" id="3.20.20.80">
    <property type="entry name" value="Glycosidases"/>
    <property type="match status" value="1"/>
</dbReference>
<feature type="domain" description="LysM" evidence="4">
    <location>
        <begin position="351"/>
        <end position="399"/>
    </location>
</feature>
<proteinExistence type="predicted"/>
<dbReference type="PANTHER" id="PTHR47700">
    <property type="entry name" value="V CHITINASE, PUTATIVE (AFU_ORTHOLOGUE AFUA_6G13720)-RELATED"/>
    <property type="match status" value="1"/>
</dbReference>
<dbReference type="Pfam" id="PF14856">
    <property type="entry name" value="Hce2"/>
    <property type="match status" value="1"/>
</dbReference>
<evidence type="ECO:0000256" key="1">
    <source>
        <dbReference type="ARBA" id="ARBA00022669"/>
    </source>
</evidence>
<organism evidence="5 6">
    <name type="scientific">Monosporascus cannonballus</name>
    <dbReference type="NCBI Taxonomy" id="155416"/>
    <lineage>
        <taxon>Eukaryota</taxon>
        <taxon>Fungi</taxon>
        <taxon>Dikarya</taxon>
        <taxon>Ascomycota</taxon>
        <taxon>Pezizomycotina</taxon>
        <taxon>Sordariomycetes</taxon>
        <taxon>Xylariomycetidae</taxon>
        <taxon>Xylariales</taxon>
        <taxon>Xylariales incertae sedis</taxon>
        <taxon>Monosporascus</taxon>
    </lineage>
</organism>
<keyword evidence="1" id="KW-0147">Chitin-binding</keyword>
<dbReference type="PROSITE" id="PS51782">
    <property type="entry name" value="LYSM"/>
    <property type="match status" value="1"/>
</dbReference>
<keyword evidence="2" id="KW-0843">Virulence</keyword>
<dbReference type="CDD" id="cd00035">
    <property type="entry name" value="ChtBD1"/>
    <property type="match status" value="1"/>
</dbReference>
<evidence type="ECO:0000256" key="3">
    <source>
        <dbReference type="SAM" id="Phobius"/>
    </source>
</evidence>
<keyword evidence="3" id="KW-0472">Membrane</keyword>
<keyword evidence="6" id="KW-1185">Reference proteome</keyword>
<dbReference type="InterPro" id="IPR018392">
    <property type="entry name" value="LysM"/>
</dbReference>
<dbReference type="PANTHER" id="PTHR47700:SF1">
    <property type="entry name" value="CHITINASE"/>
    <property type="match status" value="1"/>
</dbReference>
<evidence type="ECO:0000313" key="6">
    <source>
        <dbReference type="Proteomes" id="UP000294003"/>
    </source>
</evidence>
<comment type="caution">
    <text evidence="5">The sequence shown here is derived from an EMBL/GenBank/DDBJ whole genome shotgun (WGS) entry which is preliminary data.</text>
</comment>
<feature type="transmembrane region" description="Helical" evidence="3">
    <location>
        <begin position="21"/>
        <end position="41"/>
    </location>
</feature>
<evidence type="ECO:0000313" key="5">
    <source>
        <dbReference type="EMBL" id="RYO77504.1"/>
    </source>
</evidence>
<dbReference type="Proteomes" id="UP000294003">
    <property type="component" value="Unassembled WGS sequence"/>
</dbReference>
<dbReference type="SUPFAM" id="SSF51445">
    <property type="entry name" value="(Trans)glycosidases"/>
    <property type="match status" value="1"/>
</dbReference>
<evidence type="ECO:0000256" key="2">
    <source>
        <dbReference type="ARBA" id="ARBA00023026"/>
    </source>
</evidence>
<dbReference type="InterPro" id="IPR017853">
    <property type="entry name" value="GH"/>
</dbReference>
<dbReference type="InterPro" id="IPR053214">
    <property type="entry name" value="LysM12-like"/>
</dbReference>
<keyword evidence="3" id="KW-1133">Transmembrane helix</keyword>
<gene>
    <name evidence="5" type="ORF">DL762_009218</name>
</gene>
<dbReference type="EMBL" id="QJNS01000456">
    <property type="protein sequence ID" value="RYO77504.1"/>
    <property type="molecule type" value="Genomic_DNA"/>
</dbReference>